<dbReference type="AlphaFoldDB" id="A0A941IIH9"/>
<dbReference type="InterPro" id="IPR012337">
    <property type="entry name" value="RNaseH-like_sf"/>
</dbReference>
<dbReference type="GO" id="GO:0003676">
    <property type="term" value="F:nucleic acid binding"/>
    <property type="evidence" value="ECO:0007669"/>
    <property type="project" value="InterPro"/>
</dbReference>
<feature type="compositionally biased region" description="Basic and acidic residues" evidence="1">
    <location>
        <begin position="108"/>
        <end position="122"/>
    </location>
</feature>
<dbReference type="InterPro" id="IPR036397">
    <property type="entry name" value="RNaseH_sf"/>
</dbReference>
<evidence type="ECO:0000256" key="1">
    <source>
        <dbReference type="SAM" id="MobiDB-lite"/>
    </source>
</evidence>
<feature type="domain" description="Integrase catalytic" evidence="2">
    <location>
        <begin position="261"/>
        <end position="478"/>
    </location>
</feature>
<keyword evidence="4" id="KW-1185">Reference proteome</keyword>
<dbReference type="EMBL" id="JAGSOH010000094">
    <property type="protein sequence ID" value="MBR7829665.1"/>
    <property type="molecule type" value="Genomic_DNA"/>
</dbReference>
<evidence type="ECO:0000313" key="3">
    <source>
        <dbReference type="EMBL" id="MBR7829665.1"/>
    </source>
</evidence>
<protein>
    <submittedName>
        <fullName evidence="3">DDE-type integrase/transposase/recombinase</fullName>
    </submittedName>
</protein>
<dbReference type="InterPro" id="IPR001584">
    <property type="entry name" value="Integrase_cat-core"/>
</dbReference>
<accession>A0A941IIH9</accession>
<reference evidence="3" key="1">
    <citation type="submission" date="2021-04" db="EMBL/GenBank/DDBJ databases">
        <title>Genome based classification of Actinospica acidithermotolerans sp. nov., an actinobacterium isolated from an Indonesian hot spring.</title>
        <authorList>
            <person name="Kusuma A.B."/>
            <person name="Putra K.E."/>
            <person name="Nafisah S."/>
            <person name="Loh J."/>
            <person name="Nouioui I."/>
            <person name="Goodfellow M."/>
        </authorList>
    </citation>
    <scope>NUCLEOTIDE SEQUENCE</scope>
    <source>
        <strain evidence="3">MGRD01-02</strain>
    </source>
</reference>
<dbReference type="RefSeq" id="WP_212520799.1">
    <property type="nucleotide sequence ID" value="NZ_JAGSOH010000094.1"/>
</dbReference>
<name>A0A941IIH9_9ACTN</name>
<dbReference type="SUPFAM" id="SSF53098">
    <property type="entry name" value="Ribonuclease H-like"/>
    <property type="match status" value="1"/>
</dbReference>
<dbReference type="PROSITE" id="PS50994">
    <property type="entry name" value="INTEGRASE"/>
    <property type="match status" value="1"/>
</dbReference>
<comment type="caution">
    <text evidence="3">The sequence shown here is derived from an EMBL/GenBank/DDBJ whole genome shotgun (WGS) entry which is preliminary data.</text>
</comment>
<feature type="region of interest" description="Disordered" evidence="1">
    <location>
        <begin position="106"/>
        <end position="125"/>
    </location>
</feature>
<dbReference type="GO" id="GO:0015074">
    <property type="term" value="P:DNA integration"/>
    <property type="evidence" value="ECO:0007669"/>
    <property type="project" value="InterPro"/>
</dbReference>
<sequence length="699" mass="78340">MSRSAVRLGVGLRLVYDGELVEVVELAAQQAGTDVVLRSVRGHMLRVSVKELLFSDRARVVADGPGPSGDDEDELASVIVSRLTGTELARLVERAEHAREVLTGYRSGSEELARDGEPRPEYDPSLPQMARYEAKAAELGVHWRTVRRWVADVERTGEAGLARPIREVSVLDRCDARWVEAVVEVLVEHVDQSKPLRKTVLEQAEARVIARFGDGAVKLPGRSKAHEALAALERQHPTFRLSTKRNRDIAGRPREVFGRLRPTRPGEYVLMDTTRLDVFALDPVTLRWVNCELTVAMDWYTRCVVGIRLTPVSTKAVDAAAVLFQAYRPLPTLAHWPNEAVWPEHGLPRSVLLDPAAIDGPMARAAGPALVPEAIVIDHGKVYISEHLRSVCARMGISIQPVRLRTGRDKGPIERFFKTLREDLLHRLPGYKGQDIFSRGEHPEREAFYYIDELLDRIRQWIAATYHHTPHSSLVDPGVAGLHLSPAQMFEHGVSRAGYIEVPRDRYLALEFLETKWRTIQPYGVEIDGRRYNGKGLYRDGRPSPYPGRKWPIQVNPDDIDHAYFRDLDRVWHRLDWEHAAAREFPLSADALEFARTLAAKKYLHPSDPLAVKDLLERWSLGQGVTLAERRMALRAARDQAAFALPVEQPAAPGQTGPVDEDLYGDDDGADFAALETGAGIVLDRTGEQDFYADALEDL</sequence>
<dbReference type="Gene3D" id="3.30.420.10">
    <property type="entry name" value="Ribonuclease H-like superfamily/Ribonuclease H"/>
    <property type="match status" value="1"/>
</dbReference>
<evidence type="ECO:0000313" key="4">
    <source>
        <dbReference type="Proteomes" id="UP000676325"/>
    </source>
</evidence>
<organism evidence="3 4">
    <name type="scientific">Actinospica acidithermotolerans</name>
    <dbReference type="NCBI Taxonomy" id="2828514"/>
    <lineage>
        <taxon>Bacteria</taxon>
        <taxon>Bacillati</taxon>
        <taxon>Actinomycetota</taxon>
        <taxon>Actinomycetes</taxon>
        <taxon>Catenulisporales</taxon>
        <taxon>Actinospicaceae</taxon>
        <taxon>Actinospica</taxon>
    </lineage>
</organism>
<evidence type="ECO:0000259" key="2">
    <source>
        <dbReference type="PROSITE" id="PS50994"/>
    </source>
</evidence>
<proteinExistence type="predicted"/>
<gene>
    <name evidence="3" type="ORF">KDK95_25385</name>
</gene>
<dbReference type="Proteomes" id="UP000676325">
    <property type="component" value="Unassembled WGS sequence"/>
</dbReference>